<gene>
    <name evidence="2" type="ORF">DFH07DRAFT_968488</name>
</gene>
<sequence>MAAAVLLSGSANTQPTSTRTANRRGVRIRSGSPVHTDRLAVHALGGIGHLAFALKAHKNCGPLGSTANPGEVPLVYSPSVFFASASRTLARTNHFGTVARRRAEE</sequence>
<reference evidence="2" key="1">
    <citation type="submission" date="2023-03" db="EMBL/GenBank/DDBJ databases">
        <title>Massive genome expansion in bonnet fungi (Mycena s.s.) driven by repeated elements and novel gene families across ecological guilds.</title>
        <authorList>
            <consortium name="Lawrence Berkeley National Laboratory"/>
            <person name="Harder C.B."/>
            <person name="Miyauchi S."/>
            <person name="Viragh M."/>
            <person name="Kuo A."/>
            <person name="Thoen E."/>
            <person name="Andreopoulos B."/>
            <person name="Lu D."/>
            <person name="Skrede I."/>
            <person name="Drula E."/>
            <person name="Henrissat B."/>
            <person name="Morin E."/>
            <person name="Kohler A."/>
            <person name="Barry K."/>
            <person name="LaButti K."/>
            <person name="Morin E."/>
            <person name="Salamov A."/>
            <person name="Lipzen A."/>
            <person name="Mereny Z."/>
            <person name="Hegedus B."/>
            <person name="Baldrian P."/>
            <person name="Stursova M."/>
            <person name="Weitz H."/>
            <person name="Taylor A."/>
            <person name="Grigoriev I.V."/>
            <person name="Nagy L.G."/>
            <person name="Martin F."/>
            <person name="Kauserud H."/>
        </authorList>
    </citation>
    <scope>NUCLEOTIDE SEQUENCE</scope>
    <source>
        <strain evidence="2">CBHHK188m</strain>
    </source>
</reference>
<dbReference type="Proteomes" id="UP001215280">
    <property type="component" value="Unassembled WGS sequence"/>
</dbReference>
<protein>
    <submittedName>
        <fullName evidence="2">Uncharacterized protein</fullName>
    </submittedName>
</protein>
<evidence type="ECO:0000256" key="1">
    <source>
        <dbReference type="SAM" id="MobiDB-lite"/>
    </source>
</evidence>
<dbReference type="EMBL" id="JARJLG010000177">
    <property type="protein sequence ID" value="KAJ7732215.1"/>
    <property type="molecule type" value="Genomic_DNA"/>
</dbReference>
<evidence type="ECO:0000313" key="2">
    <source>
        <dbReference type="EMBL" id="KAJ7732215.1"/>
    </source>
</evidence>
<comment type="caution">
    <text evidence="2">The sequence shown here is derived from an EMBL/GenBank/DDBJ whole genome shotgun (WGS) entry which is preliminary data.</text>
</comment>
<proteinExistence type="predicted"/>
<accession>A0AAD7I1V9</accession>
<feature type="compositionally biased region" description="Polar residues" evidence="1">
    <location>
        <begin position="9"/>
        <end position="20"/>
    </location>
</feature>
<organism evidence="2 3">
    <name type="scientific">Mycena maculata</name>
    <dbReference type="NCBI Taxonomy" id="230809"/>
    <lineage>
        <taxon>Eukaryota</taxon>
        <taxon>Fungi</taxon>
        <taxon>Dikarya</taxon>
        <taxon>Basidiomycota</taxon>
        <taxon>Agaricomycotina</taxon>
        <taxon>Agaricomycetes</taxon>
        <taxon>Agaricomycetidae</taxon>
        <taxon>Agaricales</taxon>
        <taxon>Marasmiineae</taxon>
        <taxon>Mycenaceae</taxon>
        <taxon>Mycena</taxon>
    </lineage>
</organism>
<evidence type="ECO:0000313" key="3">
    <source>
        <dbReference type="Proteomes" id="UP001215280"/>
    </source>
</evidence>
<name>A0AAD7I1V9_9AGAR</name>
<feature type="region of interest" description="Disordered" evidence="1">
    <location>
        <begin position="1"/>
        <end position="31"/>
    </location>
</feature>
<keyword evidence="3" id="KW-1185">Reference proteome</keyword>
<dbReference type="AlphaFoldDB" id="A0AAD7I1V9"/>